<evidence type="ECO:0000259" key="6">
    <source>
        <dbReference type="Pfam" id="PF00389"/>
    </source>
</evidence>
<dbReference type="CDD" id="cd12175">
    <property type="entry name" value="2-Hacid_dh_11"/>
    <property type="match status" value="1"/>
</dbReference>
<dbReference type="EMBL" id="VIGC01000024">
    <property type="protein sequence ID" value="TQE94399.1"/>
    <property type="molecule type" value="Genomic_DNA"/>
</dbReference>
<dbReference type="FunFam" id="3.40.50.720:FF:000203">
    <property type="entry name" value="D-3-phosphoglycerate dehydrogenase (SerA)"/>
    <property type="match status" value="1"/>
</dbReference>
<organism evidence="8 9">
    <name type="scientific">Litorilinea aerophila</name>
    <dbReference type="NCBI Taxonomy" id="1204385"/>
    <lineage>
        <taxon>Bacteria</taxon>
        <taxon>Bacillati</taxon>
        <taxon>Chloroflexota</taxon>
        <taxon>Caldilineae</taxon>
        <taxon>Caldilineales</taxon>
        <taxon>Caldilineaceae</taxon>
        <taxon>Litorilinea</taxon>
    </lineage>
</organism>
<dbReference type="PANTHER" id="PTHR42789:SF1">
    <property type="entry name" value="D-ISOMER SPECIFIC 2-HYDROXYACID DEHYDROGENASE FAMILY PROTEIN (AFU_ORTHOLOGUE AFUA_6G10090)"/>
    <property type="match status" value="1"/>
</dbReference>
<dbReference type="InterPro" id="IPR029752">
    <property type="entry name" value="D-isomer_DH_CS1"/>
</dbReference>
<evidence type="ECO:0000313" key="8">
    <source>
        <dbReference type="EMBL" id="TQE94399.1"/>
    </source>
</evidence>
<accession>A0A540VCB0</accession>
<evidence type="ECO:0000256" key="1">
    <source>
        <dbReference type="ARBA" id="ARBA00005854"/>
    </source>
</evidence>
<comment type="caution">
    <text evidence="8">The sequence shown here is derived from an EMBL/GenBank/DDBJ whole genome shotgun (WGS) entry which is preliminary data.</text>
</comment>
<evidence type="ECO:0000256" key="3">
    <source>
        <dbReference type="ARBA" id="ARBA00023002"/>
    </source>
</evidence>
<dbReference type="AlphaFoldDB" id="A0A540VCB0"/>
<gene>
    <name evidence="8" type="ORF">FKZ61_16835</name>
</gene>
<name>A0A540VCB0_9CHLR</name>
<evidence type="ECO:0000313" key="9">
    <source>
        <dbReference type="Proteomes" id="UP000317371"/>
    </source>
</evidence>
<dbReference type="SUPFAM" id="SSF52283">
    <property type="entry name" value="Formate/glycerate dehydrogenase catalytic domain-like"/>
    <property type="match status" value="1"/>
</dbReference>
<comment type="similarity">
    <text evidence="1 5">Belongs to the D-isomer specific 2-hydroxyacid dehydrogenase family.</text>
</comment>
<dbReference type="GO" id="GO:0051287">
    <property type="term" value="F:NAD binding"/>
    <property type="evidence" value="ECO:0007669"/>
    <property type="project" value="InterPro"/>
</dbReference>
<dbReference type="GO" id="GO:0008652">
    <property type="term" value="P:amino acid biosynthetic process"/>
    <property type="evidence" value="ECO:0007669"/>
    <property type="project" value="UniProtKB-KW"/>
</dbReference>
<dbReference type="InterPro" id="IPR036291">
    <property type="entry name" value="NAD(P)-bd_dom_sf"/>
</dbReference>
<dbReference type="GO" id="GO:0016616">
    <property type="term" value="F:oxidoreductase activity, acting on the CH-OH group of donors, NAD or NADP as acceptor"/>
    <property type="evidence" value="ECO:0007669"/>
    <property type="project" value="InterPro"/>
</dbReference>
<dbReference type="InterPro" id="IPR006140">
    <property type="entry name" value="D-isomer_DH_NAD-bd"/>
</dbReference>
<dbReference type="InParanoid" id="A0A540VCB0"/>
<sequence length="324" mass="35680">MPSVLFFTSLAPELAHLLTQHAPADYQVAIHPHSLPIPEKTRLIQEADFLILFPGYIEDAVLRAGRRLKLIQLVSAGFDRFNLALCREMGIPVANNGGSNAIDVAEHTLALILGFYRRLVEMDRNVRMDPPEQGWRAIDSGATTYTIYGKTVGIIGLGNIGRRVARLLRAFEADLLYYDPYPVPEAVERELGVRRMELADLLAQADVVTLHVPLNDQTRGLIGATELARMKPTALLVNTCRGPVVDEAALAAALERGQIRGAALDVLEQEPPAPGNPLLRLPNVLLTPHTAGVTYDTWSRRGEFIFQNLQRVWQGQPPLAQVGP</sequence>
<proteinExistence type="inferred from homology"/>
<protein>
    <submittedName>
        <fullName evidence="8">Lactate dehydrogenase</fullName>
    </submittedName>
</protein>
<evidence type="ECO:0000259" key="7">
    <source>
        <dbReference type="Pfam" id="PF02826"/>
    </source>
</evidence>
<feature type="domain" description="D-isomer specific 2-hydroxyacid dehydrogenase catalytic" evidence="6">
    <location>
        <begin position="4"/>
        <end position="322"/>
    </location>
</feature>
<reference evidence="8 9" key="1">
    <citation type="submission" date="2019-06" db="EMBL/GenBank/DDBJ databases">
        <title>Genome sequence of Litorilinea aerophila BAA-2444.</title>
        <authorList>
            <person name="Maclea K.S."/>
            <person name="Maurais E.G."/>
            <person name="Iannazzi L.C."/>
        </authorList>
    </citation>
    <scope>NUCLEOTIDE SEQUENCE [LARGE SCALE GENOMIC DNA]</scope>
    <source>
        <strain evidence="8 9">ATCC BAA-2444</strain>
    </source>
</reference>
<keyword evidence="3 5" id="KW-0560">Oxidoreductase</keyword>
<dbReference type="Pfam" id="PF00389">
    <property type="entry name" value="2-Hacid_dh"/>
    <property type="match status" value="1"/>
</dbReference>
<dbReference type="PROSITE" id="PS00670">
    <property type="entry name" value="D_2_HYDROXYACID_DH_2"/>
    <property type="match status" value="1"/>
</dbReference>
<dbReference type="Pfam" id="PF02826">
    <property type="entry name" value="2-Hacid_dh_C"/>
    <property type="match status" value="1"/>
</dbReference>
<evidence type="ECO:0000256" key="5">
    <source>
        <dbReference type="RuleBase" id="RU003719"/>
    </source>
</evidence>
<evidence type="ECO:0000256" key="4">
    <source>
        <dbReference type="ARBA" id="ARBA00023027"/>
    </source>
</evidence>
<dbReference type="InterPro" id="IPR029753">
    <property type="entry name" value="D-isomer_DH_CS"/>
</dbReference>
<dbReference type="PROSITE" id="PS00065">
    <property type="entry name" value="D_2_HYDROXYACID_DH_1"/>
    <property type="match status" value="1"/>
</dbReference>
<evidence type="ECO:0000256" key="2">
    <source>
        <dbReference type="ARBA" id="ARBA00022605"/>
    </source>
</evidence>
<dbReference type="PANTHER" id="PTHR42789">
    <property type="entry name" value="D-ISOMER SPECIFIC 2-HYDROXYACID DEHYDROGENASE FAMILY PROTEIN (AFU_ORTHOLOGUE AFUA_6G10090)"/>
    <property type="match status" value="1"/>
</dbReference>
<dbReference type="SUPFAM" id="SSF51735">
    <property type="entry name" value="NAD(P)-binding Rossmann-fold domains"/>
    <property type="match status" value="1"/>
</dbReference>
<keyword evidence="2" id="KW-0028">Amino-acid biosynthesis</keyword>
<dbReference type="Gene3D" id="3.40.50.720">
    <property type="entry name" value="NAD(P)-binding Rossmann-like Domain"/>
    <property type="match status" value="2"/>
</dbReference>
<dbReference type="OrthoDB" id="9792971at2"/>
<dbReference type="InterPro" id="IPR006139">
    <property type="entry name" value="D-isomer_2_OHA_DH_cat_dom"/>
</dbReference>
<feature type="domain" description="D-isomer specific 2-hydroxyacid dehydrogenase NAD-binding" evidence="7">
    <location>
        <begin position="109"/>
        <end position="291"/>
    </location>
</feature>
<keyword evidence="4" id="KW-0520">NAD</keyword>
<dbReference type="RefSeq" id="WP_141611317.1">
    <property type="nucleotide sequence ID" value="NZ_VIGC02000024.1"/>
</dbReference>
<keyword evidence="9" id="KW-1185">Reference proteome</keyword>
<dbReference type="InterPro" id="IPR050857">
    <property type="entry name" value="D-2-hydroxyacid_DH"/>
</dbReference>
<dbReference type="PROSITE" id="PS00671">
    <property type="entry name" value="D_2_HYDROXYACID_DH_3"/>
    <property type="match status" value="1"/>
</dbReference>
<dbReference type="Proteomes" id="UP000317371">
    <property type="component" value="Unassembled WGS sequence"/>
</dbReference>